<dbReference type="OrthoDB" id="9812358at2"/>
<dbReference type="SUPFAM" id="SSF55781">
    <property type="entry name" value="GAF domain-like"/>
    <property type="match status" value="1"/>
</dbReference>
<name>A0A5B7YHP5_9ALTE</name>
<dbReference type="AlphaFoldDB" id="A0A5B7YHP5"/>
<dbReference type="KEGG" id="salk:FBQ74_02800"/>
<dbReference type="PANTHER" id="PTHR43102:SF2">
    <property type="entry name" value="GAF DOMAIN-CONTAINING PROTEIN"/>
    <property type="match status" value="1"/>
</dbReference>
<sequence length="161" mass="18697">MNNEAERIEALRKLNILDTPPEARFDVITHQAQQEFECKTCLISLVAEDRQWFKSRQGLTVNETPRNVSFCTYAIAEEEYLIVPDTHADFRFKNNILVKGEPYIRSYAGMILHSPDGYEIGTFCLIHDDVKHYSEAQINRLRQYARIVELEMIANPEFGGR</sequence>
<evidence type="ECO:0000313" key="2">
    <source>
        <dbReference type="EMBL" id="QCZ95131.1"/>
    </source>
</evidence>
<feature type="domain" description="GAF" evidence="1">
    <location>
        <begin position="20"/>
        <end position="159"/>
    </location>
</feature>
<dbReference type="SMART" id="SM00065">
    <property type="entry name" value="GAF"/>
    <property type="match status" value="1"/>
</dbReference>
<dbReference type="InterPro" id="IPR029016">
    <property type="entry name" value="GAF-like_dom_sf"/>
</dbReference>
<dbReference type="InterPro" id="IPR003018">
    <property type="entry name" value="GAF"/>
</dbReference>
<gene>
    <name evidence="2" type="ORF">FBQ74_02800</name>
</gene>
<accession>A0A5B7YHP5</accession>
<evidence type="ECO:0000259" key="1">
    <source>
        <dbReference type="SMART" id="SM00065"/>
    </source>
</evidence>
<dbReference type="Pfam" id="PF01590">
    <property type="entry name" value="GAF"/>
    <property type="match status" value="1"/>
</dbReference>
<reference evidence="2 3" key="1">
    <citation type="submission" date="2019-04" db="EMBL/GenBank/DDBJ databases">
        <title>Salinimonas iocasae sp. nov., a halophilic bacterium isolated from the outer tube casing of tubeworms in Okinawa Trough.</title>
        <authorList>
            <person name="Zhang H."/>
            <person name="Wang H."/>
            <person name="Li C."/>
        </authorList>
    </citation>
    <scope>NUCLEOTIDE SEQUENCE [LARGE SCALE GENOMIC DNA]</scope>
    <source>
        <strain evidence="2 3">KX18D6</strain>
    </source>
</reference>
<dbReference type="Proteomes" id="UP000304912">
    <property type="component" value="Chromosome"/>
</dbReference>
<organism evidence="2 3">
    <name type="scientific">Salinimonas iocasae</name>
    <dbReference type="NCBI Taxonomy" id="2572577"/>
    <lineage>
        <taxon>Bacteria</taxon>
        <taxon>Pseudomonadati</taxon>
        <taxon>Pseudomonadota</taxon>
        <taxon>Gammaproteobacteria</taxon>
        <taxon>Alteromonadales</taxon>
        <taxon>Alteromonadaceae</taxon>
        <taxon>Alteromonas/Salinimonas group</taxon>
        <taxon>Salinimonas</taxon>
    </lineage>
</organism>
<evidence type="ECO:0000313" key="3">
    <source>
        <dbReference type="Proteomes" id="UP000304912"/>
    </source>
</evidence>
<protein>
    <submittedName>
        <fullName evidence="2">GAF domain-containing protein</fullName>
    </submittedName>
</protein>
<dbReference type="PANTHER" id="PTHR43102">
    <property type="entry name" value="SLR1143 PROTEIN"/>
    <property type="match status" value="1"/>
</dbReference>
<proteinExistence type="predicted"/>
<dbReference type="EMBL" id="CP039852">
    <property type="protein sequence ID" value="QCZ95131.1"/>
    <property type="molecule type" value="Genomic_DNA"/>
</dbReference>
<keyword evidence="3" id="KW-1185">Reference proteome</keyword>
<dbReference type="Gene3D" id="3.30.450.40">
    <property type="match status" value="1"/>
</dbReference>